<gene>
    <name evidence="4" type="ORF">ACA1_046170</name>
</gene>
<dbReference type="PANTHER" id="PTHR45632:SF3">
    <property type="entry name" value="KELCH-LIKE PROTEIN 32"/>
    <property type="match status" value="1"/>
</dbReference>
<dbReference type="SMART" id="SM00612">
    <property type="entry name" value="Kelch"/>
    <property type="match status" value="5"/>
</dbReference>
<keyword evidence="2" id="KW-0677">Repeat</keyword>
<dbReference type="InterPro" id="IPR006652">
    <property type="entry name" value="Kelch_1"/>
</dbReference>
<accession>L8HB10</accession>
<feature type="transmembrane region" description="Helical" evidence="3">
    <location>
        <begin position="612"/>
        <end position="642"/>
    </location>
</feature>
<keyword evidence="3" id="KW-0472">Membrane</keyword>
<dbReference type="KEGG" id="acan:ACA1_046170"/>
<dbReference type="PANTHER" id="PTHR45632">
    <property type="entry name" value="LD33804P"/>
    <property type="match status" value="1"/>
</dbReference>
<dbReference type="Proteomes" id="UP000011083">
    <property type="component" value="Unassembled WGS sequence"/>
</dbReference>
<keyword evidence="1" id="KW-0880">Kelch repeat</keyword>
<keyword evidence="3" id="KW-0812">Transmembrane</keyword>
<dbReference type="AlphaFoldDB" id="L8HB10"/>
<organism evidence="4 5">
    <name type="scientific">Acanthamoeba castellanii (strain ATCC 30010 / Neff)</name>
    <dbReference type="NCBI Taxonomy" id="1257118"/>
    <lineage>
        <taxon>Eukaryota</taxon>
        <taxon>Amoebozoa</taxon>
        <taxon>Discosea</taxon>
        <taxon>Longamoebia</taxon>
        <taxon>Centramoebida</taxon>
        <taxon>Acanthamoebidae</taxon>
        <taxon>Acanthamoeba</taxon>
    </lineage>
</organism>
<dbReference type="VEuPathDB" id="AmoebaDB:ACA1_046170"/>
<keyword evidence="5" id="KW-1185">Reference proteome</keyword>
<keyword evidence="3" id="KW-1133">Transmembrane helix</keyword>
<evidence type="ECO:0000256" key="3">
    <source>
        <dbReference type="SAM" id="Phobius"/>
    </source>
</evidence>
<dbReference type="STRING" id="1257118.L8HB10"/>
<dbReference type="OrthoDB" id="45365at2759"/>
<name>L8HB10_ACACF</name>
<dbReference type="Gene3D" id="2.120.10.80">
    <property type="entry name" value="Kelch-type beta propeller"/>
    <property type="match status" value="2"/>
</dbReference>
<reference evidence="4 5" key="1">
    <citation type="journal article" date="2013" name="Genome Biol.">
        <title>Genome of Acanthamoeba castellanii highlights extensive lateral gene transfer and early evolution of tyrosine kinase signaling.</title>
        <authorList>
            <person name="Clarke M."/>
            <person name="Lohan A.J."/>
            <person name="Liu B."/>
            <person name="Lagkouvardos I."/>
            <person name="Roy S."/>
            <person name="Zafar N."/>
            <person name="Bertelli C."/>
            <person name="Schilde C."/>
            <person name="Kianianmomeni A."/>
            <person name="Burglin T.R."/>
            <person name="Frech C."/>
            <person name="Turcotte B."/>
            <person name="Kopec K.O."/>
            <person name="Synnott J.M."/>
            <person name="Choo C."/>
            <person name="Paponov I."/>
            <person name="Finkler A."/>
            <person name="Soon Heng Tan C."/>
            <person name="Hutchins A.P."/>
            <person name="Weinmeier T."/>
            <person name="Rattei T."/>
            <person name="Chu J.S."/>
            <person name="Gimenez G."/>
            <person name="Irimia M."/>
            <person name="Rigden D.J."/>
            <person name="Fitzpatrick D.A."/>
            <person name="Lorenzo-Morales J."/>
            <person name="Bateman A."/>
            <person name="Chiu C.H."/>
            <person name="Tang P."/>
            <person name="Hegemann P."/>
            <person name="Fromm H."/>
            <person name="Raoult D."/>
            <person name="Greub G."/>
            <person name="Miranda-Saavedra D."/>
            <person name="Chen N."/>
            <person name="Nash P."/>
            <person name="Ginger M.L."/>
            <person name="Horn M."/>
            <person name="Schaap P."/>
            <person name="Caler L."/>
            <person name="Loftus B."/>
        </authorList>
    </citation>
    <scope>NUCLEOTIDE SEQUENCE [LARGE SCALE GENOMIC DNA]</scope>
    <source>
        <strain evidence="4 5">Neff</strain>
    </source>
</reference>
<evidence type="ECO:0000256" key="2">
    <source>
        <dbReference type="ARBA" id="ARBA00022737"/>
    </source>
</evidence>
<dbReference type="SUPFAM" id="SSF117281">
    <property type="entry name" value="Kelch motif"/>
    <property type="match status" value="2"/>
</dbReference>
<proteinExistence type="predicted"/>
<evidence type="ECO:0000256" key="1">
    <source>
        <dbReference type="ARBA" id="ARBA00022441"/>
    </source>
</evidence>
<dbReference type="GeneID" id="14922835"/>
<evidence type="ECO:0000313" key="5">
    <source>
        <dbReference type="Proteomes" id="UP000011083"/>
    </source>
</evidence>
<dbReference type="InterPro" id="IPR015915">
    <property type="entry name" value="Kelch-typ_b-propeller"/>
</dbReference>
<protein>
    <submittedName>
        <fullName evidence="4">Kelch repeat-containing protein</fullName>
    </submittedName>
</protein>
<dbReference type="EMBL" id="KB007894">
    <property type="protein sequence ID" value="ELR21918.1"/>
    <property type="molecule type" value="Genomic_DNA"/>
</dbReference>
<evidence type="ECO:0000313" key="4">
    <source>
        <dbReference type="EMBL" id="ELR21918.1"/>
    </source>
</evidence>
<dbReference type="RefSeq" id="XP_004347750.1">
    <property type="nucleotide sequence ID" value="XM_004347700.1"/>
</dbReference>
<sequence length="663" mass="68170">MMHHTRVFFPWTKASLSQARTNLASTSVGGLAFFAGGANATSFLPVVDVYNASSNSWSTASLSQARSSLAATSVSGLALFAGGSNFGFSSVVDVYNGSSNGWTTKALTEARHSLAATSVGGLALFAGGSNSSGISSMVEIYHVSSDSWSTASLSQARYRLAATPVGGLALFAGGSNSSGVSSVVDIYDASSGTWTTASLSQARDSLAATSVGGLALFAGGFSSSGVSSMVDIYDRSSNSWTTASLSQARRELAATSIGSLAIFAGGYNSSGGYSSVVDIYDASSGTWTTASLSQARFNLVATSVGSLALFAGGVDTPATDSSVVDIFTPPSPSTSPSVSPSPLVVPFTSTPVAAEYNLTVPSVTLSSQSSSGGATKTQVDLGLVSVEEISALDNTTVLQAVNLQTGKFALPEGTLIQTPNVVSFLAASGWTIESKNGSAAGGQSSEYIFTSDLGAATSGANNATLRYYFSTFDSNKLITTESNYSFTVTPSLLKFSINITSWTWKSLSGKLRLTLKIDPSFVRFTRWSDTPQTGMTTLLFTAEPASTVMRLLDFGEASSGGLLTRLPVEASAAVNTSSLSLTFGHFNDSFLFDPDFGLLVGRKAGSGSDDNVGLIVGVVVAVAVAVAFVGVVIAGGLGVAWWQGRRRTLKAVNFGVEQVEESL</sequence>